<dbReference type="Pfam" id="PF00156">
    <property type="entry name" value="Pribosyltran"/>
    <property type="match status" value="1"/>
</dbReference>
<feature type="domain" description="Phosphoribosyltransferase" evidence="2">
    <location>
        <begin position="223"/>
        <end position="275"/>
    </location>
</feature>
<dbReference type="eggNOG" id="COG1040">
    <property type="taxonomic scope" value="Bacteria"/>
</dbReference>
<dbReference type="EMBL" id="AENY02000003">
    <property type="protein sequence ID" value="EKP94638.1"/>
    <property type="molecule type" value="Genomic_DNA"/>
</dbReference>
<dbReference type="SUPFAM" id="SSF53271">
    <property type="entry name" value="PRTase-like"/>
    <property type="match status" value="1"/>
</dbReference>
<dbReference type="InterPro" id="IPR051910">
    <property type="entry name" value="ComF/GntX_DNA_util-trans"/>
</dbReference>
<proteinExistence type="inferred from homology"/>
<dbReference type="Proteomes" id="UP000005710">
    <property type="component" value="Unassembled WGS sequence"/>
</dbReference>
<dbReference type="STRING" id="867903.ThesuDRAFT_02378"/>
<dbReference type="PANTHER" id="PTHR47505:SF1">
    <property type="entry name" value="DNA UTILIZATION PROTEIN YHGH"/>
    <property type="match status" value="1"/>
</dbReference>
<evidence type="ECO:0000313" key="4">
    <source>
        <dbReference type="Proteomes" id="UP000005710"/>
    </source>
</evidence>
<dbReference type="CDD" id="cd06223">
    <property type="entry name" value="PRTases_typeI"/>
    <property type="match status" value="1"/>
</dbReference>
<evidence type="ECO:0000256" key="1">
    <source>
        <dbReference type="ARBA" id="ARBA00008007"/>
    </source>
</evidence>
<dbReference type="GO" id="GO:0016757">
    <property type="term" value="F:glycosyltransferase activity"/>
    <property type="evidence" value="ECO:0007669"/>
    <property type="project" value="UniProtKB-KW"/>
</dbReference>
<evidence type="ECO:0000313" key="3">
    <source>
        <dbReference type="EMBL" id="EKP94638.1"/>
    </source>
</evidence>
<accession>K6Q0K8</accession>
<dbReference type="OrthoDB" id="9779910at2"/>
<dbReference type="InterPro" id="IPR029057">
    <property type="entry name" value="PRTase-like"/>
</dbReference>
<dbReference type="HOGENOM" id="CLU_054549_0_0_9"/>
<dbReference type="PANTHER" id="PTHR47505">
    <property type="entry name" value="DNA UTILIZATION PROTEIN YHGH"/>
    <property type="match status" value="1"/>
</dbReference>
<dbReference type="AlphaFoldDB" id="K6Q0K8"/>
<reference evidence="3" key="2">
    <citation type="submission" date="2012-10" db="EMBL/GenBank/DDBJ databases">
        <title>Improved high-quality draft of Thermaerobacter subterraneus C21, DSM 13965.</title>
        <authorList>
            <consortium name="DOE Joint Genome Institute"/>
            <person name="Eisen J."/>
            <person name="Huntemann M."/>
            <person name="Wei C.-L."/>
            <person name="Han J."/>
            <person name="Detter J.C."/>
            <person name="Han C."/>
            <person name="Tapia R."/>
            <person name="Chen A."/>
            <person name="Kyrpides N."/>
            <person name="Mavromatis K."/>
            <person name="Markowitz V."/>
            <person name="Szeto E."/>
            <person name="Ivanova N."/>
            <person name="Mikhailova N."/>
            <person name="Ovchinnikova G."/>
            <person name="Pagani I."/>
            <person name="Pati A."/>
            <person name="Goodwin L."/>
            <person name="Nordberg H.P."/>
            <person name="Cantor M.N."/>
            <person name="Hua S.X."/>
            <person name="Woyke T."/>
            <person name="Eisen J."/>
            <person name="Klenk H.-P."/>
        </authorList>
    </citation>
    <scope>NUCLEOTIDE SEQUENCE [LARGE SCALE GENOMIC DNA]</scope>
    <source>
        <strain evidence="3">DSM 13965</strain>
    </source>
</reference>
<organism evidence="3 4">
    <name type="scientific">Thermaerobacter subterraneus DSM 13965</name>
    <dbReference type="NCBI Taxonomy" id="867903"/>
    <lineage>
        <taxon>Bacteria</taxon>
        <taxon>Bacillati</taxon>
        <taxon>Bacillota</taxon>
        <taxon>Clostridia</taxon>
        <taxon>Eubacteriales</taxon>
        <taxon>Clostridiales Family XVII. Incertae Sedis</taxon>
        <taxon>Thermaerobacter</taxon>
    </lineage>
</organism>
<evidence type="ECO:0000259" key="2">
    <source>
        <dbReference type="Pfam" id="PF00156"/>
    </source>
</evidence>
<protein>
    <submittedName>
        <fullName evidence="3">Amidophosphoribosyltransferase</fullName>
    </submittedName>
</protein>
<gene>
    <name evidence="3" type="ORF">ThesuDRAFT_02378</name>
</gene>
<reference evidence="3" key="1">
    <citation type="submission" date="2010-10" db="EMBL/GenBank/DDBJ databases">
        <authorList>
            <consortium name="US DOE Joint Genome Institute (JGI-PGF)"/>
            <person name="Lucas S."/>
            <person name="Copeland A."/>
            <person name="Lapidus A."/>
            <person name="Bruce D."/>
            <person name="Goodwin L."/>
            <person name="Pitluck S."/>
            <person name="Kyrpides N."/>
            <person name="Mavromatis K."/>
            <person name="Detter J.C."/>
            <person name="Han C."/>
            <person name="Land M."/>
            <person name="Hauser L."/>
            <person name="Markowitz V."/>
            <person name="Cheng J.-F."/>
            <person name="Hugenholtz P."/>
            <person name="Woyke T."/>
            <person name="Wu D."/>
            <person name="Pukall R."/>
            <person name="Wahrenburg C."/>
            <person name="Brambilla E."/>
            <person name="Klenk H.-P."/>
            <person name="Eisen J.A."/>
        </authorList>
    </citation>
    <scope>NUCLEOTIDE SEQUENCE [LARGE SCALE GENOMIC DNA]</scope>
    <source>
        <strain evidence="3">DSM 13965</strain>
    </source>
</reference>
<name>K6Q0K8_9FIRM</name>
<dbReference type="Gene3D" id="3.40.50.2020">
    <property type="match status" value="1"/>
</dbReference>
<comment type="caution">
    <text evidence="3">The sequence shown here is derived from an EMBL/GenBank/DDBJ whole genome shotgun (WGS) entry which is preliminary data.</text>
</comment>
<keyword evidence="4" id="KW-1185">Reference proteome</keyword>
<sequence>MPPQRSGECRAGWAFTGPRPRPGGNWQKVWAAVRDELLAWVFPWPPYCLGCGADLPHWPPADPAICPRCQARLGHEPGSRCLWCDRPAWLAHPDEPCSQCRTLGPPWVAVRAVGTYRGLLRRLILRMKYEDEPYLAELLGRAMAARTGGWPAAALVVPVPMHPDRLRQRGFNQAILLARAVARTGGWQLAENLLVRRQAGAGQATLGAAGRRLNVAGVFAPSPRARRLAGRPVLLVDDVLTTGRTLAAACEALQALGAGAVYGLVAAATPLQPARYTAPERSGEMMPL</sequence>
<comment type="similarity">
    <text evidence="1">Belongs to the ComF/GntX family.</text>
</comment>
<dbReference type="InterPro" id="IPR000836">
    <property type="entry name" value="PRTase_dom"/>
</dbReference>